<evidence type="ECO:0000256" key="8">
    <source>
        <dbReference type="ARBA" id="ARBA00022840"/>
    </source>
</evidence>
<dbReference type="InterPro" id="IPR014001">
    <property type="entry name" value="Helicase_ATP-bd"/>
</dbReference>
<evidence type="ECO:0000256" key="5">
    <source>
        <dbReference type="ARBA" id="ARBA00022741"/>
    </source>
</evidence>
<protein>
    <submittedName>
        <fullName evidence="14">CRISPR-associated helicase/endonuclease Cas3</fullName>
    </submittedName>
</protein>
<dbReference type="NCBIfam" id="TIGR01587">
    <property type="entry name" value="cas3_core"/>
    <property type="match status" value="1"/>
</dbReference>
<dbReference type="Pfam" id="PF22590">
    <property type="entry name" value="Cas3-like_C_2"/>
    <property type="match status" value="1"/>
</dbReference>
<keyword evidence="3" id="KW-0540">Nuclease</keyword>
<dbReference type="NCBIfam" id="TIGR01596">
    <property type="entry name" value="cas3_HD"/>
    <property type="match status" value="1"/>
</dbReference>
<evidence type="ECO:0000259" key="13">
    <source>
        <dbReference type="PROSITE" id="PS51643"/>
    </source>
</evidence>
<dbReference type="Gene3D" id="1.10.3210.30">
    <property type="match status" value="1"/>
</dbReference>
<keyword evidence="4" id="KW-0479">Metal-binding</keyword>
<evidence type="ECO:0000256" key="4">
    <source>
        <dbReference type="ARBA" id="ARBA00022723"/>
    </source>
</evidence>
<proteinExistence type="inferred from homology"/>
<dbReference type="Pfam" id="PF18019">
    <property type="entry name" value="Cas3_HD"/>
    <property type="match status" value="1"/>
</dbReference>
<evidence type="ECO:0000259" key="12">
    <source>
        <dbReference type="PROSITE" id="PS51194"/>
    </source>
</evidence>
<dbReference type="OrthoDB" id="9810236at2"/>
<evidence type="ECO:0000256" key="10">
    <source>
        <dbReference type="SAM" id="Coils"/>
    </source>
</evidence>
<dbReference type="GO" id="GO:0051607">
    <property type="term" value="P:defense response to virus"/>
    <property type="evidence" value="ECO:0007669"/>
    <property type="project" value="UniProtKB-KW"/>
</dbReference>
<dbReference type="SUPFAM" id="SSF52540">
    <property type="entry name" value="P-loop containing nucleoside triphosphate hydrolases"/>
    <property type="match status" value="1"/>
</dbReference>
<keyword evidence="10" id="KW-0175">Coiled coil</keyword>
<dbReference type="GO" id="GO:0004519">
    <property type="term" value="F:endonuclease activity"/>
    <property type="evidence" value="ECO:0007669"/>
    <property type="project" value="UniProtKB-KW"/>
</dbReference>
<dbReference type="SMART" id="SM00490">
    <property type="entry name" value="HELICc"/>
    <property type="match status" value="1"/>
</dbReference>
<evidence type="ECO:0000256" key="6">
    <source>
        <dbReference type="ARBA" id="ARBA00022801"/>
    </source>
</evidence>
<dbReference type="PROSITE" id="PS51643">
    <property type="entry name" value="HD_CAS3"/>
    <property type="match status" value="1"/>
</dbReference>
<feature type="domain" description="Helicase C-terminal" evidence="12">
    <location>
        <begin position="488"/>
        <end position="641"/>
    </location>
</feature>
<dbReference type="CDD" id="cd09641">
    <property type="entry name" value="Cas3''_I"/>
    <property type="match status" value="1"/>
</dbReference>
<dbReference type="Gene3D" id="3.40.50.300">
    <property type="entry name" value="P-loop containing nucleotide triphosphate hydrolases"/>
    <property type="match status" value="2"/>
</dbReference>
<evidence type="ECO:0000256" key="1">
    <source>
        <dbReference type="ARBA" id="ARBA00006847"/>
    </source>
</evidence>
<dbReference type="InterPro" id="IPR054712">
    <property type="entry name" value="Cas3-like_dom"/>
</dbReference>
<keyword evidence="8" id="KW-0067">ATP-binding</keyword>
<dbReference type="InterPro" id="IPR006474">
    <property type="entry name" value="Helicase_Cas3_CRISPR-ass_core"/>
</dbReference>
<dbReference type="EMBL" id="QKRB01000043">
    <property type="protein sequence ID" value="PZD95906.1"/>
    <property type="molecule type" value="Genomic_DNA"/>
</dbReference>
<keyword evidence="5" id="KW-0547">Nucleotide-binding</keyword>
<dbReference type="InterPro" id="IPR006935">
    <property type="entry name" value="Helicase/UvrB_N"/>
</dbReference>
<keyword evidence="7" id="KW-0347">Helicase</keyword>
<dbReference type="CDD" id="cd17930">
    <property type="entry name" value="DEXHc_cas3"/>
    <property type="match status" value="1"/>
</dbReference>
<dbReference type="SMART" id="SM00487">
    <property type="entry name" value="DEXDc"/>
    <property type="match status" value="1"/>
</dbReference>
<dbReference type="GO" id="GO:0004386">
    <property type="term" value="F:helicase activity"/>
    <property type="evidence" value="ECO:0007669"/>
    <property type="project" value="UniProtKB-KW"/>
</dbReference>
<feature type="coiled-coil region" evidence="10">
    <location>
        <begin position="134"/>
        <end position="161"/>
    </location>
</feature>
<dbReference type="RefSeq" id="WP_111146651.1">
    <property type="nucleotide sequence ID" value="NZ_QKRB01000043.1"/>
</dbReference>
<keyword evidence="9" id="KW-0051">Antiviral defense</keyword>
<dbReference type="PROSITE" id="PS51194">
    <property type="entry name" value="HELICASE_CTER"/>
    <property type="match status" value="1"/>
</dbReference>
<gene>
    <name evidence="14" type="ORF">DNH61_10720</name>
</gene>
<evidence type="ECO:0000259" key="11">
    <source>
        <dbReference type="PROSITE" id="PS51192"/>
    </source>
</evidence>
<dbReference type="AlphaFoldDB" id="A0A2W1L9I8"/>
<dbReference type="GO" id="GO:0046872">
    <property type="term" value="F:metal ion binding"/>
    <property type="evidence" value="ECO:0007669"/>
    <property type="project" value="UniProtKB-KW"/>
</dbReference>
<comment type="similarity">
    <text evidence="1">In the N-terminal section; belongs to the CRISPR-associated nuclease Cas3-HD family.</text>
</comment>
<accession>A0A2W1L9I8</accession>
<keyword evidence="14" id="KW-0255">Endonuclease</keyword>
<comment type="similarity">
    <text evidence="2">In the central section; belongs to the CRISPR-associated helicase Cas3 family.</text>
</comment>
<evidence type="ECO:0000256" key="7">
    <source>
        <dbReference type="ARBA" id="ARBA00022806"/>
    </source>
</evidence>
<reference evidence="14 15" key="1">
    <citation type="submission" date="2018-06" db="EMBL/GenBank/DDBJ databases">
        <title>Paenibacillus imtechensis sp. nov.</title>
        <authorList>
            <person name="Pinnaka A.K."/>
            <person name="Singh H."/>
            <person name="Kaur M."/>
        </authorList>
    </citation>
    <scope>NUCLEOTIDE SEQUENCE [LARGE SCALE GENOMIC DNA]</scope>
    <source>
        <strain evidence="14 15">SMB1</strain>
    </source>
</reference>
<evidence type="ECO:0000313" key="15">
    <source>
        <dbReference type="Proteomes" id="UP000249522"/>
    </source>
</evidence>
<dbReference type="Pfam" id="PF04851">
    <property type="entry name" value="ResIII"/>
    <property type="match status" value="1"/>
</dbReference>
<organism evidence="14 15">
    <name type="scientific">Paenibacillus sambharensis</name>
    <dbReference type="NCBI Taxonomy" id="1803190"/>
    <lineage>
        <taxon>Bacteria</taxon>
        <taxon>Bacillati</taxon>
        <taxon>Bacillota</taxon>
        <taxon>Bacilli</taxon>
        <taxon>Bacillales</taxon>
        <taxon>Paenibacillaceae</taxon>
        <taxon>Paenibacillus</taxon>
    </lineage>
</organism>
<name>A0A2W1L9I8_9BACL</name>
<evidence type="ECO:0000313" key="14">
    <source>
        <dbReference type="EMBL" id="PZD95906.1"/>
    </source>
</evidence>
<feature type="domain" description="HD Cas3-type" evidence="13">
    <location>
        <begin position="10"/>
        <end position="205"/>
    </location>
</feature>
<dbReference type="Proteomes" id="UP000249522">
    <property type="component" value="Unassembled WGS sequence"/>
</dbReference>
<dbReference type="InterPro" id="IPR006483">
    <property type="entry name" value="CRISPR-assoc_Cas3_HD"/>
</dbReference>
<dbReference type="InterPro" id="IPR001650">
    <property type="entry name" value="Helicase_C-like"/>
</dbReference>
<evidence type="ECO:0000256" key="3">
    <source>
        <dbReference type="ARBA" id="ARBA00022722"/>
    </source>
</evidence>
<dbReference type="GO" id="GO:0003677">
    <property type="term" value="F:DNA binding"/>
    <property type="evidence" value="ECO:0007669"/>
    <property type="project" value="InterPro"/>
</dbReference>
<comment type="caution">
    <text evidence="14">The sequence shown here is derived from an EMBL/GenBank/DDBJ whole genome shotgun (WGS) entry which is preliminary data.</text>
</comment>
<dbReference type="InterPro" id="IPR027417">
    <property type="entry name" value="P-loop_NTPase"/>
</dbReference>
<dbReference type="InterPro" id="IPR038257">
    <property type="entry name" value="CRISPR-assoc_Cas3_HD_sf"/>
</dbReference>
<dbReference type="GO" id="GO:0005524">
    <property type="term" value="F:ATP binding"/>
    <property type="evidence" value="ECO:0007669"/>
    <property type="project" value="UniProtKB-KW"/>
</dbReference>
<dbReference type="GO" id="GO:0016787">
    <property type="term" value="F:hydrolase activity"/>
    <property type="evidence" value="ECO:0007669"/>
    <property type="project" value="UniProtKB-KW"/>
</dbReference>
<dbReference type="PROSITE" id="PS51192">
    <property type="entry name" value="HELICASE_ATP_BIND_1"/>
    <property type="match status" value="1"/>
</dbReference>
<keyword evidence="6" id="KW-0378">Hydrolase</keyword>
<evidence type="ECO:0000256" key="2">
    <source>
        <dbReference type="ARBA" id="ARBA00009046"/>
    </source>
</evidence>
<evidence type="ECO:0000256" key="9">
    <source>
        <dbReference type="ARBA" id="ARBA00023118"/>
    </source>
</evidence>
<sequence>MQYIAHIRERDGTIQAVGEHLKAVGELAASFAVPGGLSNLARLSGILHDMGKYSDAFTNYIIQAVTNPDSPPKRGSVDHSTAGGRWIYRKYHNGSLNMKQEEMIAAEWIAMCIISHHGGLRDFLGPDLESEFLERVAKKELDDYEEAAARLREEFEHKDLDHLFHQAADEIRLVIEKIQLKYLHTVTATLALKYVFSCLIDADRTDTREFEEGEVKQEDKDCDLFFRRCYNSLMDHIQQLEVLEDAGTQIHQLRGQMSRECEAFADNKPGIYRLSIPTGGGKTLASLRYALKHAMLHGQERIVFIVPYTTIIEQNAQEIRSVLGEEGLILEHHSNIIQDRNTREEEDDTEAVGLRKKLKLARDNWDSPIIFTTMVQFLNTFYSSGTRNVRRLHRLANAVLIFDEVQSVPVKCVSLFNQALNFLCHFGKSTAVLCTATQPALDFVEHSLKVTAGDMIHNLHEVRQKFKRVEIVDLTESQGWDASYLNDFVQNKLQNVRSLLVILNTKNAARKLFETMQDDEMASGCRMFHLSTNMCPAHRKEVLQNLKQALLEGERVVCVSTQLIEAGVNISFDCVIRSLAGLDSIAQAAGRCNRHGRDPVRNVYIIKSSDENLDRLTEIREGAKVTERVLREFKQNPEGLGFDLLSDEALRMYFQYYYHQMSPLLNYEIKGLQDRPMVDLLSNNGHYAAAYKSRHKKPFLLRSRQALATASRHFEVIEQGAVPVLVPYNVKANAILLDLNGEPGVKELSALLRQAQQYVIQVYDGEFKRLHEDGMIYELFNGSIYALRETAYSYDYGLNPSGIEKWEAYFA</sequence>
<feature type="domain" description="Helicase ATP-binding" evidence="11">
    <location>
        <begin position="263"/>
        <end position="456"/>
    </location>
</feature>
<keyword evidence="15" id="KW-1185">Reference proteome</keyword>